<dbReference type="InterPro" id="IPR000515">
    <property type="entry name" value="MetI-like"/>
</dbReference>
<evidence type="ECO:0000256" key="7">
    <source>
        <dbReference type="RuleBase" id="RU363032"/>
    </source>
</evidence>
<protein>
    <submittedName>
        <fullName evidence="9">ABC transporter permease subunit</fullName>
    </submittedName>
</protein>
<evidence type="ECO:0000313" key="9">
    <source>
        <dbReference type="EMBL" id="MTH61333.1"/>
    </source>
</evidence>
<evidence type="ECO:0000256" key="6">
    <source>
        <dbReference type="ARBA" id="ARBA00023136"/>
    </source>
</evidence>
<feature type="transmembrane region" description="Helical" evidence="7">
    <location>
        <begin position="213"/>
        <end position="239"/>
    </location>
</feature>
<proteinExistence type="inferred from homology"/>
<name>A0A844HM17_9RHOB</name>
<keyword evidence="5 7" id="KW-1133">Transmembrane helix</keyword>
<dbReference type="EMBL" id="WMIG01000015">
    <property type="protein sequence ID" value="MTH61333.1"/>
    <property type="molecule type" value="Genomic_DNA"/>
</dbReference>
<dbReference type="GO" id="GO:0005886">
    <property type="term" value="C:plasma membrane"/>
    <property type="evidence" value="ECO:0007669"/>
    <property type="project" value="UniProtKB-SubCell"/>
</dbReference>
<dbReference type="SUPFAM" id="SSF161098">
    <property type="entry name" value="MetI-like"/>
    <property type="match status" value="1"/>
</dbReference>
<keyword evidence="4 7" id="KW-0812">Transmembrane</keyword>
<dbReference type="Pfam" id="PF00528">
    <property type="entry name" value="BPD_transp_1"/>
    <property type="match status" value="1"/>
</dbReference>
<dbReference type="GO" id="GO:0055085">
    <property type="term" value="P:transmembrane transport"/>
    <property type="evidence" value="ECO:0007669"/>
    <property type="project" value="InterPro"/>
</dbReference>
<dbReference type="Gene3D" id="1.10.3720.10">
    <property type="entry name" value="MetI-like"/>
    <property type="match status" value="1"/>
</dbReference>
<dbReference type="Proteomes" id="UP000449846">
    <property type="component" value="Unassembled WGS sequence"/>
</dbReference>
<dbReference type="InterPro" id="IPR035906">
    <property type="entry name" value="MetI-like_sf"/>
</dbReference>
<keyword evidence="10" id="KW-1185">Reference proteome</keyword>
<comment type="similarity">
    <text evidence="7">Belongs to the binding-protein-dependent transport system permease family.</text>
</comment>
<evidence type="ECO:0000256" key="2">
    <source>
        <dbReference type="ARBA" id="ARBA00022448"/>
    </source>
</evidence>
<keyword evidence="3" id="KW-1003">Cell membrane</keyword>
<dbReference type="AlphaFoldDB" id="A0A844HM17"/>
<evidence type="ECO:0000313" key="10">
    <source>
        <dbReference type="Proteomes" id="UP000449846"/>
    </source>
</evidence>
<sequence>MIPLRKPADYAPILMPLIVVAIWALAAASTSSPLFPGPAKVAQAIWHNFSTIMVQLGATLTRVVIGFAVAAAITVPLGIMLGRLRIIGQLFEPVMDMLATLPPPAIVPLVMLFAGTGDAAKITMIAFAAAIPLLMNTYEASKTQNEMANLVARSLRLSRFETMLRVDLPAALPMIATGVRMAVAAALLVSVTSEILLATDGIGVFLQRQQENFQIAGGLAGIFFISLTGLVVNTLILAFEKRWLFWHYRAQEDAK</sequence>
<keyword evidence="6 7" id="KW-0472">Membrane</keyword>
<accession>A0A844HM17</accession>
<dbReference type="PANTHER" id="PTHR30151">
    <property type="entry name" value="ALKANE SULFONATE ABC TRANSPORTER-RELATED, MEMBRANE SUBUNIT"/>
    <property type="match status" value="1"/>
</dbReference>
<feature type="transmembrane region" description="Helical" evidence="7">
    <location>
        <begin position="60"/>
        <end position="82"/>
    </location>
</feature>
<evidence type="ECO:0000256" key="1">
    <source>
        <dbReference type="ARBA" id="ARBA00004651"/>
    </source>
</evidence>
<keyword evidence="2 7" id="KW-0813">Transport</keyword>
<feature type="domain" description="ABC transmembrane type-1" evidence="8">
    <location>
        <begin position="56"/>
        <end position="236"/>
    </location>
</feature>
<dbReference type="OrthoDB" id="9786495at2"/>
<evidence type="ECO:0000259" key="8">
    <source>
        <dbReference type="PROSITE" id="PS50928"/>
    </source>
</evidence>
<evidence type="ECO:0000256" key="4">
    <source>
        <dbReference type="ARBA" id="ARBA00022692"/>
    </source>
</evidence>
<comment type="subcellular location">
    <subcellularLocation>
        <location evidence="1 7">Cell membrane</location>
        <topology evidence="1 7">Multi-pass membrane protein</topology>
    </subcellularLocation>
</comment>
<reference evidence="9 10" key="1">
    <citation type="submission" date="2019-11" db="EMBL/GenBank/DDBJ databases">
        <authorList>
            <person name="Dong K."/>
        </authorList>
    </citation>
    <scope>NUCLEOTIDE SEQUENCE [LARGE SCALE GENOMIC DNA]</scope>
    <source>
        <strain evidence="9 10">NBRC 112902</strain>
    </source>
</reference>
<dbReference type="PANTHER" id="PTHR30151:SF38">
    <property type="entry name" value="ALIPHATIC SULFONATES TRANSPORT PERMEASE PROTEIN SSUC-RELATED"/>
    <property type="match status" value="1"/>
</dbReference>
<dbReference type="RefSeq" id="WP_155041297.1">
    <property type="nucleotide sequence ID" value="NZ_JBHGCD010000019.1"/>
</dbReference>
<evidence type="ECO:0000256" key="3">
    <source>
        <dbReference type="ARBA" id="ARBA00022475"/>
    </source>
</evidence>
<comment type="caution">
    <text evidence="9">The sequence shown here is derived from an EMBL/GenBank/DDBJ whole genome shotgun (WGS) entry which is preliminary data.</text>
</comment>
<evidence type="ECO:0000256" key="5">
    <source>
        <dbReference type="ARBA" id="ARBA00022989"/>
    </source>
</evidence>
<dbReference type="PROSITE" id="PS50928">
    <property type="entry name" value="ABC_TM1"/>
    <property type="match status" value="1"/>
</dbReference>
<organism evidence="9 10">
    <name type="scientific">Paracoccus litorisediminis</name>
    <dbReference type="NCBI Taxonomy" id="2006130"/>
    <lineage>
        <taxon>Bacteria</taxon>
        <taxon>Pseudomonadati</taxon>
        <taxon>Pseudomonadota</taxon>
        <taxon>Alphaproteobacteria</taxon>
        <taxon>Rhodobacterales</taxon>
        <taxon>Paracoccaceae</taxon>
        <taxon>Paracoccus</taxon>
    </lineage>
</organism>
<dbReference type="CDD" id="cd06261">
    <property type="entry name" value="TM_PBP2"/>
    <property type="match status" value="1"/>
</dbReference>
<gene>
    <name evidence="9" type="ORF">GL300_19145</name>
</gene>